<dbReference type="AlphaFoldDB" id="A0A833PM43"/>
<evidence type="ECO:0000313" key="2">
    <source>
        <dbReference type="EMBL" id="KAF1033240.1"/>
    </source>
</evidence>
<organism evidence="2 3">
    <name type="scientific">Burkholderia lata (strain ATCC 17760 / DSM 23089 / LMG 22485 / NCIMB 9086 / R18194 / 383)</name>
    <dbReference type="NCBI Taxonomy" id="482957"/>
    <lineage>
        <taxon>Bacteria</taxon>
        <taxon>Pseudomonadati</taxon>
        <taxon>Pseudomonadota</taxon>
        <taxon>Betaproteobacteria</taxon>
        <taxon>Burkholderiales</taxon>
        <taxon>Burkholderiaceae</taxon>
        <taxon>Burkholderia</taxon>
        <taxon>Burkholderia cepacia complex</taxon>
    </lineage>
</organism>
<feature type="compositionally biased region" description="Pro residues" evidence="1">
    <location>
        <begin position="22"/>
        <end position="31"/>
    </location>
</feature>
<evidence type="ECO:0000256" key="1">
    <source>
        <dbReference type="SAM" id="MobiDB-lite"/>
    </source>
</evidence>
<proteinExistence type="predicted"/>
<sequence length="31" mass="3457">MTYKGYADGVVPDESQYFLEPRPVPQTSPSP</sequence>
<accession>A0A833PM43</accession>
<evidence type="ECO:0000313" key="3">
    <source>
        <dbReference type="Proteomes" id="UP000467522"/>
    </source>
</evidence>
<protein>
    <submittedName>
        <fullName evidence="2">Uncharacterized protein</fullName>
    </submittedName>
</protein>
<feature type="region of interest" description="Disordered" evidence="1">
    <location>
        <begin position="1"/>
        <end position="31"/>
    </location>
</feature>
<comment type="caution">
    <text evidence="2">The sequence shown here is derived from an EMBL/GenBank/DDBJ whole genome shotgun (WGS) entry which is preliminary data.</text>
</comment>
<dbReference type="EMBL" id="WNDV01000030">
    <property type="protein sequence ID" value="KAF1033240.1"/>
    <property type="molecule type" value="Genomic_DNA"/>
</dbReference>
<name>A0A833PM43_BURL3</name>
<dbReference type="Proteomes" id="UP000467522">
    <property type="component" value="Unassembled WGS sequence"/>
</dbReference>
<gene>
    <name evidence="2" type="ORF">GAK33_06370</name>
</gene>
<reference evidence="3" key="1">
    <citation type="journal article" date="2020" name="MBio">
        <title>Horizontal gene transfer to a defensive symbiont with a reduced genome amongst a multipartite beetle microbiome.</title>
        <authorList>
            <person name="Waterworth S.C."/>
            <person name="Florez L.V."/>
            <person name="Rees E.R."/>
            <person name="Hertweck C."/>
            <person name="Kaltenpoth M."/>
            <person name="Kwan J.C."/>
        </authorList>
    </citation>
    <scope>NUCLEOTIDE SEQUENCE [LARGE SCALE GENOMIC DNA]</scope>
</reference>